<proteinExistence type="predicted"/>
<accession>A0A6S6UII4</accession>
<dbReference type="EMBL" id="CACVAZ010000217">
    <property type="protein sequence ID" value="CAA6827109.1"/>
    <property type="molecule type" value="Genomic_DNA"/>
</dbReference>
<evidence type="ECO:0000256" key="1">
    <source>
        <dbReference type="SAM" id="Phobius"/>
    </source>
</evidence>
<gene>
    <name evidence="2" type="ORF">HELGO_WM26905</name>
</gene>
<sequence length="98" mass="11590">MHVHVQQNLEHLFLKRQNNMAKIKEIAENGVTNSMILITIMLTALVLLLTLPNIYLDNQIYYESRKLAHLNKIKITLEEEQVIIRNRLEEINVQENLR</sequence>
<evidence type="ECO:0000313" key="2">
    <source>
        <dbReference type="EMBL" id="CAA6827109.1"/>
    </source>
</evidence>
<name>A0A6S6UII4_9BACT</name>
<reference evidence="2" key="1">
    <citation type="submission" date="2020-01" db="EMBL/GenBank/DDBJ databases">
        <authorList>
            <person name="Meier V. D."/>
            <person name="Meier V D."/>
        </authorList>
    </citation>
    <scope>NUCLEOTIDE SEQUENCE</scope>
    <source>
        <strain evidence="2">HLG_WM_MAG_02</strain>
    </source>
</reference>
<keyword evidence="1" id="KW-0812">Transmembrane</keyword>
<keyword evidence="1" id="KW-1133">Transmembrane helix</keyword>
<keyword evidence="1" id="KW-0472">Membrane</keyword>
<dbReference type="AlphaFoldDB" id="A0A6S6UII4"/>
<protein>
    <submittedName>
        <fullName evidence="2">Uncharacterized protein</fullName>
    </submittedName>
</protein>
<organism evidence="2">
    <name type="scientific">uncultured Sulfurovum sp</name>
    <dbReference type="NCBI Taxonomy" id="269237"/>
    <lineage>
        <taxon>Bacteria</taxon>
        <taxon>Pseudomonadati</taxon>
        <taxon>Campylobacterota</taxon>
        <taxon>Epsilonproteobacteria</taxon>
        <taxon>Campylobacterales</taxon>
        <taxon>Sulfurovaceae</taxon>
        <taxon>Sulfurovum</taxon>
        <taxon>environmental samples</taxon>
    </lineage>
</organism>
<feature type="transmembrane region" description="Helical" evidence="1">
    <location>
        <begin position="35"/>
        <end position="56"/>
    </location>
</feature>